<keyword evidence="4" id="KW-1185">Reference proteome</keyword>
<dbReference type="EMBL" id="JAHOEL010000024">
    <property type="protein sequence ID" value="MBV3392664.1"/>
    <property type="molecule type" value="Genomic_DNA"/>
</dbReference>
<evidence type="ECO:0000313" key="4">
    <source>
        <dbReference type="Proteomes" id="UP001197492"/>
    </source>
</evidence>
<gene>
    <name evidence="1" type="ORF">KSV97_04845</name>
    <name evidence="2" type="ORF">KSW06_05210</name>
</gene>
<dbReference type="GO" id="GO:0005829">
    <property type="term" value="C:cytosol"/>
    <property type="evidence" value="ECO:0007669"/>
    <property type="project" value="TreeGrafter"/>
</dbReference>
<dbReference type="Proteomes" id="UP001196408">
    <property type="component" value="Unassembled WGS sequence"/>
</dbReference>
<evidence type="ECO:0000313" key="2">
    <source>
        <dbReference type="EMBL" id="MBV3392664.1"/>
    </source>
</evidence>
<dbReference type="GO" id="GO:0000287">
    <property type="term" value="F:magnesium ion binding"/>
    <property type="evidence" value="ECO:0007669"/>
    <property type="project" value="TreeGrafter"/>
</dbReference>
<organism evidence="1 3">
    <name type="scientific">Catenibacterium mitsuokai</name>
    <dbReference type="NCBI Taxonomy" id="100886"/>
    <lineage>
        <taxon>Bacteria</taxon>
        <taxon>Bacillati</taxon>
        <taxon>Bacillota</taxon>
        <taxon>Erysipelotrichia</taxon>
        <taxon>Erysipelotrichales</taxon>
        <taxon>Coprobacillaceae</taxon>
        <taxon>Catenibacterium</taxon>
    </lineage>
</organism>
<proteinExistence type="predicted"/>
<comment type="caution">
    <text evidence="1">The sequence shown here is derived from an EMBL/GenBank/DDBJ whole genome shotgun (WGS) entry which is preliminary data.</text>
</comment>
<keyword evidence="1" id="KW-0378">Hydrolase</keyword>
<accession>A0AAW4MXM2</accession>
<dbReference type="PANTHER" id="PTHR10000">
    <property type="entry name" value="PHOSPHOSERINE PHOSPHATASE"/>
    <property type="match status" value="1"/>
</dbReference>
<evidence type="ECO:0000313" key="1">
    <source>
        <dbReference type="EMBL" id="MBV3382571.1"/>
    </source>
</evidence>
<dbReference type="PANTHER" id="PTHR10000:SF8">
    <property type="entry name" value="HAD SUPERFAMILY HYDROLASE-LIKE, TYPE 3"/>
    <property type="match status" value="1"/>
</dbReference>
<sequence>MKILASDFDNTLFFSDGVHKQDVEAIRTFQKQGNLFGLCTGRQLEGIKYPFRGNRDYPLTDIDFDFYITLSGGVIFNKKCEVIFEKDIPMSIVREISEAIPVHMSIVYKDDIYMYRPEGEIWGTTIDSLDELSFKDADAFSFHFPEGNLEDAKKAMDYINEHYSDTCVAFQNKNHVDVCGVGCSKGTGVNHVVDYFNINESDVYGIGDSWNDLPLLDSVKHGYTFTYAPNEVKNKAEKVVGSVSEAIQDILKED</sequence>
<dbReference type="NCBIfam" id="TIGR01484">
    <property type="entry name" value="HAD-SF-IIB"/>
    <property type="match status" value="1"/>
</dbReference>
<dbReference type="InterPro" id="IPR006379">
    <property type="entry name" value="HAD-SF_hydro_IIB"/>
</dbReference>
<dbReference type="GO" id="GO:0016791">
    <property type="term" value="F:phosphatase activity"/>
    <property type="evidence" value="ECO:0007669"/>
    <property type="project" value="TreeGrafter"/>
</dbReference>
<name>A0AAW4MXM2_9FIRM</name>
<dbReference type="Pfam" id="PF08282">
    <property type="entry name" value="Hydrolase_3"/>
    <property type="match status" value="1"/>
</dbReference>
<reference evidence="1 4" key="1">
    <citation type="submission" date="2021-06" db="EMBL/GenBank/DDBJ databases">
        <title>Collection of gut derived symbiotic bacterial strains cultured from healthy donors.</title>
        <authorList>
            <person name="Lin H."/>
            <person name="Littmann E."/>
            <person name="Pamer E.G."/>
        </authorList>
    </citation>
    <scope>NUCLEOTIDE SEQUENCE</scope>
    <source>
        <strain evidence="2 4">MSK.21.70</strain>
        <strain evidence="1">MSK.21.82</strain>
    </source>
</reference>
<dbReference type="AlphaFoldDB" id="A0AAW4MXM2"/>
<dbReference type="RefSeq" id="WP_217747458.1">
    <property type="nucleotide sequence ID" value="NZ_JAHOEB010000024.1"/>
</dbReference>
<evidence type="ECO:0000313" key="3">
    <source>
        <dbReference type="Proteomes" id="UP001196408"/>
    </source>
</evidence>
<dbReference type="EMBL" id="JAHOEF010000022">
    <property type="protein sequence ID" value="MBV3382571.1"/>
    <property type="molecule type" value="Genomic_DNA"/>
</dbReference>
<protein>
    <submittedName>
        <fullName evidence="1">HAD-IIB family hydrolase</fullName>
    </submittedName>
</protein>
<dbReference type="Proteomes" id="UP001197492">
    <property type="component" value="Unassembled WGS sequence"/>
</dbReference>